<organism evidence="2 3">
    <name type="scientific">Drosophila willistoni</name>
    <name type="common">Fruit fly</name>
    <dbReference type="NCBI Taxonomy" id="7260"/>
    <lineage>
        <taxon>Eukaryota</taxon>
        <taxon>Metazoa</taxon>
        <taxon>Ecdysozoa</taxon>
        <taxon>Arthropoda</taxon>
        <taxon>Hexapoda</taxon>
        <taxon>Insecta</taxon>
        <taxon>Pterygota</taxon>
        <taxon>Neoptera</taxon>
        <taxon>Endopterygota</taxon>
        <taxon>Diptera</taxon>
        <taxon>Brachycera</taxon>
        <taxon>Muscomorpha</taxon>
        <taxon>Ephydroidea</taxon>
        <taxon>Drosophilidae</taxon>
        <taxon>Drosophila</taxon>
        <taxon>Sophophora</taxon>
    </lineage>
</organism>
<dbReference type="Proteomes" id="UP000007798">
    <property type="component" value="Unassembled WGS sequence"/>
</dbReference>
<evidence type="ECO:0000313" key="2">
    <source>
        <dbReference type="EMBL" id="EDW83031.2"/>
    </source>
</evidence>
<feature type="compositionally biased region" description="Basic and acidic residues" evidence="1">
    <location>
        <begin position="219"/>
        <end position="228"/>
    </location>
</feature>
<dbReference type="HOGENOM" id="CLU_047757_0_0_1"/>
<sequence length="438" mass="50139">MSLTAAGNYQVLLQAYKYKNVNITCSYKIYPNAYDFDHQKVVQDYHWMTASRWSRIENALRRHFEGIRNPNLSVDADKLQAEMQIDHIKVQINVASSKWISSIKEILQCKETPDKEPHVGLDIVLQYISHKDIISGASPPKRQRLEADTSKPGQSKQKPRTKHGETSKPTRVAGGTEVSSRSHQPYMKIKRERRSISQSDNREKTSTKSSSSSSNGHVSRKDKAEKSSNLRANSVESTKPTRRSARSPVQPQRFQNFILGQKTSARAVKPTEEVSLQPNKFEQLDGLAIDALQKFDNMLNTPIPLQVNILLLESKNNSDIMETFEKYKTDFDRLFKRREHKTHTDGYLGICHVDVMDILNKSIQSNMLKKLGDVYSKKSSHASLVFNGLLPMWIMRLFMDEYNFNSEEDVAVHIKKQLKYASYLKALNNDPLASDLDY</sequence>
<feature type="region of interest" description="Disordered" evidence="1">
    <location>
        <begin position="134"/>
        <end position="262"/>
    </location>
</feature>
<evidence type="ECO:0000256" key="1">
    <source>
        <dbReference type="SAM" id="MobiDB-lite"/>
    </source>
</evidence>
<dbReference type="AlphaFoldDB" id="B4NFG4"/>
<proteinExistence type="predicted"/>
<dbReference type="KEGG" id="dwi:6649468"/>
<dbReference type="FunCoup" id="B4NFG4">
    <property type="interactions" value="19"/>
</dbReference>
<dbReference type="EMBL" id="CH964251">
    <property type="protein sequence ID" value="EDW83031.2"/>
    <property type="molecule type" value="Genomic_DNA"/>
</dbReference>
<reference evidence="2 3" key="1">
    <citation type="journal article" date="2007" name="Nature">
        <title>Evolution of genes and genomes on the Drosophila phylogeny.</title>
        <authorList>
            <consortium name="Drosophila 12 Genomes Consortium"/>
            <person name="Clark A.G."/>
            <person name="Eisen M.B."/>
            <person name="Smith D.R."/>
            <person name="Bergman C.M."/>
            <person name="Oliver B."/>
            <person name="Markow T.A."/>
            <person name="Kaufman T.C."/>
            <person name="Kellis M."/>
            <person name="Gelbart W."/>
            <person name="Iyer V.N."/>
            <person name="Pollard D.A."/>
            <person name="Sackton T.B."/>
            <person name="Larracuente A.M."/>
            <person name="Singh N.D."/>
            <person name="Abad J.P."/>
            <person name="Abt D.N."/>
            <person name="Adryan B."/>
            <person name="Aguade M."/>
            <person name="Akashi H."/>
            <person name="Anderson W.W."/>
            <person name="Aquadro C.F."/>
            <person name="Ardell D.H."/>
            <person name="Arguello R."/>
            <person name="Artieri C.G."/>
            <person name="Barbash D.A."/>
            <person name="Barker D."/>
            <person name="Barsanti P."/>
            <person name="Batterham P."/>
            <person name="Batzoglou S."/>
            <person name="Begun D."/>
            <person name="Bhutkar A."/>
            <person name="Blanco E."/>
            <person name="Bosak S.A."/>
            <person name="Bradley R.K."/>
            <person name="Brand A.D."/>
            <person name="Brent M.R."/>
            <person name="Brooks A.N."/>
            <person name="Brown R.H."/>
            <person name="Butlin R.K."/>
            <person name="Caggese C."/>
            <person name="Calvi B.R."/>
            <person name="Bernardo de Carvalho A."/>
            <person name="Caspi A."/>
            <person name="Castrezana S."/>
            <person name="Celniker S.E."/>
            <person name="Chang J.L."/>
            <person name="Chapple C."/>
            <person name="Chatterji S."/>
            <person name="Chinwalla A."/>
            <person name="Civetta A."/>
            <person name="Clifton S.W."/>
            <person name="Comeron J.M."/>
            <person name="Costello J.C."/>
            <person name="Coyne J.A."/>
            <person name="Daub J."/>
            <person name="David R.G."/>
            <person name="Delcher A.L."/>
            <person name="Delehaunty K."/>
            <person name="Do C.B."/>
            <person name="Ebling H."/>
            <person name="Edwards K."/>
            <person name="Eickbush T."/>
            <person name="Evans J.D."/>
            <person name="Filipski A."/>
            <person name="Findeiss S."/>
            <person name="Freyhult E."/>
            <person name="Fulton L."/>
            <person name="Fulton R."/>
            <person name="Garcia A.C."/>
            <person name="Gardiner A."/>
            <person name="Garfield D.A."/>
            <person name="Garvin B.E."/>
            <person name="Gibson G."/>
            <person name="Gilbert D."/>
            <person name="Gnerre S."/>
            <person name="Godfrey J."/>
            <person name="Good R."/>
            <person name="Gotea V."/>
            <person name="Gravely B."/>
            <person name="Greenberg A.J."/>
            <person name="Griffiths-Jones S."/>
            <person name="Gross S."/>
            <person name="Guigo R."/>
            <person name="Gustafson E.A."/>
            <person name="Haerty W."/>
            <person name="Hahn M.W."/>
            <person name="Halligan D.L."/>
            <person name="Halpern A.L."/>
            <person name="Halter G.M."/>
            <person name="Han M.V."/>
            <person name="Heger A."/>
            <person name="Hillier L."/>
            <person name="Hinrichs A.S."/>
            <person name="Holmes I."/>
            <person name="Hoskins R.A."/>
            <person name="Hubisz M.J."/>
            <person name="Hultmark D."/>
            <person name="Huntley M.A."/>
            <person name="Jaffe D.B."/>
            <person name="Jagadeeshan S."/>
            <person name="Jeck W.R."/>
            <person name="Johnson J."/>
            <person name="Jones C.D."/>
            <person name="Jordan W.C."/>
            <person name="Karpen G.H."/>
            <person name="Kataoka E."/>
            <person name="Keightley P.D."/>
            <person name="Kheradpour P."/>
            <person name="Kirkness E.F."/>
            <person name="Koerich L.B."/>
            <person name="Kristiansen K."/>
            <person name="Kudrna D."/>
            <person name="Kulathinal R.J."/>
            <person name="Kumar S."/>
            <person name="Kwok R."/>
            <person name="Lander E."/>
            <person name="Langley C.H."/>
            <person name="Lapoint R."/>
            <person name="Lazzaro B.P."/>
            <person name="Lee S.J."/>
            <person name="Levesque L."/>
            <person name="Li R."/>
            <person name="Lin C.F."/>
            <person name="Lin M.F."/>
            <person name="Lindblad-Toh K."/>
            <person name="Llopart A."/>
            <person name="Long M."/>
            <person name="Low L."/>
            <person name="Lozovsky E."/>
            <person name="Lu J."/>
            <person name="Luo M."/>
            <person name="Machado C.A."/>
            <person name="Makalowski W."/>
            <person name="Marzo M."/>
            <person name="Matsuda M."/>
            <person name="Matzkin L."/>
            <person name="McAllister B."/>
            <person name="McBride C.S."/>
            <person name="McKernan B."/>
            <person name="McKernan K."/>
            <person name="Mendez-Lago M."/>
            <person name="Minx P."/>
            <person name="Mollenhauer M.U."/>
            <person name="Montooth K."/>
            <person name="Mount S.M."/>
            <person name="Mu X."/>
            <person name="Myers E."/>
            <person name="Negre B."/>
            <person name="Newfeld S."/>
            <person name="Nielsen R."/>
            <person name="Noor M.A."/>
            <person name="O'Grady P."/>
            <person name="Pachter L."/>
            <person name="Papaceit M."/>
            <person name="Parisi M.J."/>
            <person name="Parisi M."/>
            <person name="Parts L."/>
            <person name="Pedersen J.S."/>
            <person name="Pesole G."/>
            <person name="Phillippy A.M."/>
            <person name="Ponting C.P."/>
            <person name="Pop M."/>
            <person name="Porcelli D."/>
            <person name="Powell J.R."/>
            <person name="Prohaska S."/>
            <person name="Pruitt K."/>
            <person name="Puig M."/>
            <person name="Quesneville H."/>
            <person name="Ram K.R."/>
            <person name="Rand D."/>
            <person name="Rasmussen M.D."/>
            <person name="Reed L.K."/>
            <person name="Reenan R."/>
            <person name="Reily A."/>
            <person name="Remington K.A."/>
            <person name="Rieger T.T."/>
            <person name="Ritchie M.G."/>
            <person name="Robin C."/>
            <person name="Rogers Y.H."/>
            <person name="Rohde C."/>
            <person name="Rozas J."/>
            <person name="Rubenfield M.J."/>
            <person name="Ruiz A."/>
            <person name="Russo S."/>
            <person name="Salzberg S.L."/>
            <person name="Sanchez-Gracia A."/>
            <person name="Saranga D.J."/>
            <person name="Sato H."/>
            <person name="Schaeffer S.W."/>
            <person name="Schatz M.C."/>
            <person name="Schlenke T."/>
            <person name="Schwartz R."/>
            <person name="Segarra C."/>
            <person name="Singh R.S."/>
            <person name="Sirot L."/>
            <person name="Sirota M."/>
            <person name="Sisneros N.B."/>
            <person name="Smith C.D."/>
            <person name="Smith T.F."/>
            <person name="Spieth J."/>
            <person name="Stage D.E."/>
            <person name="Stark A."/>
            <person name="Stephan W."/>
            <person name="Strausberg R.L."/>
            <person name="Strempel S."/>
            <person name="Sturgill D."/>
            <person name="Sutton G."/>
            <person name="Sutton G.G."/>
            <person name="Tao W."/>
            <person name="Teichmann S."/>
            <person name="Tobari Y.N."/>
            <person name="Tomimura Y."/>
            <person name="Tsolas J.M."/>
            <person name="Valente V.L."/>
            <person name="Venter E."/>
            <person name="Venter J.C."/>
            <person name="Vicario S."/>
            <person name="Vieira F.G."/>
            <person name="Vilella A.J."/>
            <person name="Villasante A."/>
            <person name="Walenz B."/>
            <person name="Wang J."/>
            <person name="Wasserman M."/>
            <person name="Watts T."/>
            <person name="Wilson D."/>
            <person name="Wilson R.K."/>
            <person name="Wing R.A."/>
            <person name="Wolfner M.F."/>
            <person name="Wong A."/>
            <person name="Wong G.K."/>
            <person name="Wu C.I."/>
            <person name="Wu G."/>
            <person name="Yamamoto D."/>
            <person name="Yang H.P."/>
            <person name="Yang S.P."/>
            <person name="Yorke J.A."/>
            <person name="Yoshida K."/>
            <person name="Zdobnov E."/>
            <person name="Zhang P."/>
            <person name="Zhang Y."/>
            <person name="Zimin A.V."/>
            <person name="Baldwin J."/>
            <person name="Abdouelleil A."/>
            <person name="Abdulkadir J."/>
            <person name="Abebe A."/>
            <person name="Abera B."/>
            <person name="Abreu J."/>
            <person name="Acer S.C."/>
            <person name="Aftuck L."/>
            <person name="Alexander A."/>
            <person name="An P."/>
            <person name="Anderson E."/>
            <person name="Anderson S."/>
            <person name="Arachi H."/>
            <person name="Azer M."/>
            <person name="Bachantsang P."/>
            <person name="Barry A."/>
            <person name="Bayul T."/>
            <person name="Berlin A."/>
            <person name="Bessette D."/>
            <person name="Bloom T."/>
            <person name="Blye J."/>
            <person name="Boguslavskiy L."/>
            <person name="Bonnet C."/>
            <person name="Boukhgalter B."/>
            <person name="Bourzgui I."/>
            <person name="Brown A."/>
            <person name="Cahill P."/>
            <person name="Channer S."/>
            <person name="Cheshatsang Y."/>
            <person name="Chuda L."/>
            <person name="Citroen M."/>
            <person name="Collymore A."/>
            <person name="Cooke P."/>
            <person name="Costello M."/>
            <person name="D'Aco K."/>
            <person name="Daza R."/>
            <person name="De Haan G."/>
            <person name="DeGray S."/>
            <person name="DeMaso C."/>
            <person name="Dhargay N."/>
            <person name="Dooley K."/>
            <person name="Dooley E."/>
            <person name="Doricent M."/>
            <person name="Dorje P."/>
            <person name="Dorjee K."/>
            <person name="Dupes A."/>
            <person name="Elong R."/>
            <person name="Falk J."/>
            <person name="Farina A."/>
            <person name="Faro S."/>
            <person name="Ferguson D."/>
            <person name="Fisher S."/>
            <person name="Foley C.D."/>
            <person name="Franke A."/>
            <person name="Friedrich D."/>
            <person name="Gadbois L."/>
            <person name="Gearin G."/>
            <person name="Gearin C.R."/>
            <person name="Giannoukos G."/>
            <person name="Goode T."/>
            <person name="Graham J."/>
            <person name="Grandbois E."/>
            <person name="Grewal S."/>
            <person name="Gyaltsen K."/>
            <person name="Hafez N."/>
            <person name="Hagos B."/>
            <person name="Hall J."/>
            <person name="Henson C."/>
            <person name="Hollinger A."/>
            <person name="Honan T."/>
            <person name="Huard M.D."/>
            <person name="Hughes L."/>
            <person name="Hurhula B."/>
            <person name="Husby M.E."/>
            <person name="Kamat A."/>
            <person name="Kanga B."/>
            <person name="Kashin S."/>
            <person name="Khazanovich D."/>
            <person name="Kisner P."/>
            <person name="Lance K."/>
            <person name="Lara M."/>
            <person name="Lee W."/>
            <person name="Lennon N."/>
            <person name="Letendre F."/>
            <person name="LeVine R."/>
            <person name="Lipovsky A."/>
            <person name="Liu X."/>
            <person name="Liu J."/>
            <person name="Liu S."/>
            <person name="Lokyitsang T."/>
            <person name="Lokyitsang Y."/>
            <person name="Lubonja R."/>
            <person name="Lui A."/>
            <person name="MacDonald P."/>
            <person name="Magnisalis V."/>
            <person name="Maru K."/>
            <person name="Matthews C."/>
            <person name="McCusker W."/>
            <person name="McDonough S."/>
            <person name="Mehta T."/>
            <person name="Meldrim J."/>
            <person name="Meneus L."/>
            <person name="Mihai O."/>
            <person name="Mihalev A."/>
            <person name="Mihova T."/>
            <person name="Mittelman R."/>
            <person name="Mlenga V."/>
            <person name="Montmayeur A."/>
            <person name="Mulrain L."/>
            <person name="Navidi A."/>
            <person name="Naylor J."/>
            <person name="Negash T."/>
            <person name="Nguyen T."/>
            <person name="Nguyen N."/>
            <person name="Nicol R."/>
            <person name="Norbu C."/>
            <person name="Norbu N."/>
            <person name="Novod N."/>
            <person name="O'Neill B."/>
            <person name="Osman S."/>
            <person name="Markiewicz E."/>
            <person name="Oyono O.L."/>
            <person name="Patti C."/>
            <person name="Phunkhang P."/>
            <person name="Pierre F."/>
            <person name="Priest M."/>
            <person name="Raghuraman S."/>
            <person name="Rege F."/>
            <person name="Reyes R."/>
            <person name="Rise C."/>
            <person name="Rogov P."/>
            <person name="Ross K."/>
            <person name="Ryan E."/>
            <person name="Settipalli S."/>
            <person name="Shea T."/>
            <person name="Sherpa N."/>
            <person name="Shi L."/>
            <person name="Shih D."/>
            <person name="Sparrow T."/>
            <person name="Spaulding J."/>
            <person name="Stalker J."/>
            <person name="Stange-Thomann N."/>
            <person name="Stavropoulos S."/>
            <person name="Stone C."/>
            <person name="Strader C."/>
            <person name="Tesfaye S."/>
            <person name="Thomson T."/>
            <person name="Thoulutsang Y."/>
            <person name="Thoulutsang D."/>
            <person name="Topham K."/>
            <person name="Topping I."/>
            <person name="Tsamla T."/>
            <person name="Vassiliev H."/>
            <person name="Vo A."/>
            <person name="Wangchuk T."/>
            <person name="Wangdi T."/>
            <person name="Weiand M."/>
            <person name="Wilkinson J."/>
            <person name="Wilson A."/>
            <person name="Yadav S."/>
            <person name="Young G."/>
            <person name="Yu Q."/>
            <person name="Zembek L."/>
            <person name="Zhong D."/>
            <person name="Zimmer A."/>
            <person name="Zwirko Z."/>
            <person name="Jaffe D.B."/>
            <person name="Alvarez P."/>
            <person name="Brockman W."/>
            <person name="Butler J."/>
            <person name="Chin C."/>
            <person name="Gnerre S."/>
            <person name="Grabherr M."/>
            <person name="Kleber M."/>
            <person name="Mauceli E."/>
            <person name="MacCallum I."/>
        </authorList>
    </citation>
    <scope>NUCLEOTIDE SEQUENCE [LARGE SCALE GENOMIC DNA]</scope>
    <source>
        <strain evidence="3">Tucson 14030-0811.24</strain>
    </source>
</reference>
<protein>
    <submittedName>
        <fullName evidence="2">Uncharacterized protein</fullName>
    </submittedName>
</protein>
<evidence type="ECO:0000313" key="3">
    <source>
        <dbReference type="Proteomes" id="UP000007798"/>
    </source>
</evidence>
<feature type="compositionally biased region" description="Polar residues" evidence="1">
    <location>
        <begin position="229"/>
        <end position="238"/>
    </location>
</feature>
<dbReference type="OrthoDB" id="8008330at2759"/>
<keyword evidence="3" id="KW-1185">Reference proteome</keyword>
<accession>B4NFG4</accession>
<dbReference type="InParanoid" id="B4NFG4"/>
<name>B4NFG4_DROWI</name>
<gene>
    <name evidence="2" type="primary">Dwil\GK22531</name>
    <name evidence="2" type="ORF">Dwil_GK22531</name>
</gene>